<reference evidence="1 2" key="1">
    <citation type="journal article" date="2018" name="Front. Plant Sci.">
        <title>Red Clover (Trifolium pratense) and Zigzag Clover (T. medium) - A Picture of Genomic Similarities and Differences.</title>
        <authorList>
            <person name="Dluhosova J."/>
            <person name="Istvanek J."/>
            <person name="Nedelnik J."/>
            <person name="Repkova J."/>
        </authorList>
    </citation>
    <scope>NUCLEOTIDE SEQUENCE [LARGE SCALE GENOMIC DNA]</scope>
    <source>
        <strain evidence="2">cv. 10/8</strain>
        <tissue evidence="1">Leaf</tissue>
    </source>
</reference>
<evidence type="ECO:0000313" key="1">
    <source>
        <dbReference type="EMBL" id="MCI28388.1"/>
    </source>
</evidence>
<organism evidence="1 2">
    <name type="scientific">Trifolium medium</name>
    <dbReference type="NCBI Taxonomy" id="97028"/>
    <lineage>
        <taxon>Eukaryota</taxon>
        <taxon>Viridiplantae</taxon>
        <taxon>Streptophyta</taxon>
        <taxon>Embryophyta</taxon>
        <taxon>Tracheophyta</taxon>
        <taxon>Spermatophyta</taxon>
        <taxon>Magnoliopsida</taxon>
        <taxon>eudicotyledons</taxon>
        <taxon>Gunneridae</taxon>
        <taxon>Pentapetalae</taxon>
        <taxon>rosids</taxon>
        <taxon>fabids</taxon>
        <taxon>Fabales</taxon>
        <taxon>Fabaceae</taxon>
        <taxon>Papilionoideae</taxon>
        <taxon>50 kb inversion clade</taxon>
        <taxon>NPAAA clade</taxon>
        <taxon>Hologalegina</taxon>
        <taxon>IRL clade</taxon>
        <taxon>Trifolieae</taxon>
        <taxon>Trifolium</taxon>
    </lineage>
</organism>
<dbReference type="Proteomes" id="UP000265520">
    <property type="component" value="Unassembled WGS sequence"/>
</dbReference>
<feature type="non-terminal residue" evidence="1">
    <location>
        <position position="1"/>
    </location>
</feature>
<evidence type="ECO:0000313" key="2">
    <source>
        <dbReference type="Proteomes" id="UP000265520"/>
    </source>
</evidence>
<name>A0A392QVP4_9FABA</name>
<protein>
    <submittedName>
        <fullName evidence="1">Uncharacterized protein</fullName>
    </submittedName>
</protein>
<comment type="caution">
    <text evidence="1">The sequence shown here is derived from an EMBL/GenBank/DDBJ whole genome shotgun (WGS) entry which is preliminary data.</text>
</comment>
<sequence>SGGIDKIFSPEKLSIDGSVSSRGPSPLPDLINVSQHKSMDTTITLIEEAVVDSQAKINALITDIDTSESSLQHLDVVKQLSQNIELMQGLLKQLRNEL</sequence>
<dbReference type="AlphaFoldDB" id="A0A392QVP4"/>
<dbReference type="EMBL" id="LXQA010165370">
    <property type="protein sequence ID" value="MCI28388.1"/>
    <property type="molecule type" value="Genomic_DNA"/>
</dbReference>
<keyword evidence="2" id="KW-1185">Reference proteome</keyword>
<accession>A0A392QVP4</accession>
<proteinExistence type="predicted"/>